<organism evidence="1 2">
    <name type="scientific">Chryseobacterium carnipullorum</name>
    <dbReference type="NCBI Taxonomy" id="1124835"/>
    <lineage>
        <taxon>Bacteria</taxon>
        <taxon>Pseudomonadati</taxon>
        <taxon>Bacteroidota</taxon>
        <taxon>Flavobacteriia</taxon>
        <taxon>Flavobacteriales</taxon>
        <taxon>Weeksellaceae</taxon>
        <taxon>Chryseobacterium group</taxon>
        <taxon>Chryseobacterium</taxon>
    </lineage>
</organism>
<accession>A0A3G6LWZ2</accession>
<dbReference type="AlphaFoldDB" id="A0A3G6LWZ2"/>
<name>A0A3G6LWZ2_CHRCU</name>
<dbReference type="Proteomes" id="UP000273270">
    <property type="component" value="Chromosome"/>
</dbReference>
<dbReference type="SUPFAM" id="SSF53756">
    <property type="entry name" value="UDP-Glycosyltransferase/glycogen phosphorylase"/>
    <property type="match status" value="1"/>
</dbReference>
<sequence length="375" mass="43457">MFLKELHLIAFNYPYPPSYGGIIDVYYKIKALSDLGVQIHLHCFVDHIPEKIDPEIKNITENVFFYKKKKNPLLYFSRVPFAAVIRNSEDLLKKLASIKAPILFEGLQTSNSINGLKDKGYKLYLRYHNNEAEYYKGLSSSEKNIFKKIIYKIESFKYSTYQKRTLKEFEGIFCLSEKEFNEVDSYSKNAHLIHIFHGNELIKRLNKKGDYFLFHGDLSVSDNKKALGETISLFQNLPQHKLIIASDRAGKDLKKKISSIANISLVPIETTDNLHRLFENAHANILLSYQNSGTKVKLFNALYNSRFVIINENITDDRTLMNLCYLGCTSEEIREQIIATATKDYTENETRSEVLEKKYSDYSKAVEMVKIIFKD</sequence>
<dbReference type="KEGG" id="ccau:EG346_06300"/>
<dbReference type="EMBL" id="CP033920">
    <property type="protein sequence ID" value="AZA47824.1"/>
    <property type="molecule type" value="Genomic_DNA"/>
</dbReference>
<gene>
    <name evidence="1" type="ORF">EG346_06300</name>
</gene>
<evidence type="ECO:0000313" key="1">
    <source>
        <dbReference type="EMBL" id="AZA47824.1"/>
    </source>
</evidence>
<proteinExistence type="predicted"/>
<evidence type="ECO:0000313" key="2">
    <source>
        <dbReference type="Proteomes" id="UP000273270"/>
    </source>
</evidence>
<keyword evidence="2" id="KW-1185">Reference proteome</keyword>
<reference evidence="2" key="1">
    <citation type="submission" date="2018-11" db="EMBL/GenBank/DDBJ databases">
        <title>Proposal to divide the Flavobacteriaceae and reorganize its genera based on Amino Acid Identity values calculated from whole genome sequences.</title>
        <authorList>
            <person name="Nicholson A.C."/>
            <person name="Gulvik C.A."/>
            <person name="Whitney A.M."/>
            <person name="Humrighouse B.W."/>
            <person name="Bell M."/>
            <person name="Holmes B."/>
            <person name="Steigerwalt A.G."/>
            <person name="Villarma A."/>
            <person name="Sheth M."/>
            <person name="Batra D."/>
            <person name="Pryor J."/>
            <person name="Bernardet J.-F."/>
            <person name="Hugo C."/>
            <person name="Kampfer P."/>
            <person name="Newman J."/>
            <person name="McQuiston J.R."/>
        </authorList>
    </citation>
    <scope>NUCLEOTIDE SEQUENCE [LARGE SCALE GENOMIC DNA]</scope>
    <source>
        <strain evidence="2">G0188</strain>
    </source>
</reference>
<protein>
    <submittedName>
        <fullName evidence="1">Uncharacterized protein</fullName>
    </submittedName>
</protein>